<name>A0ACB9TZQ2_9CETA</name>
<keyword evidence="2" id="KW-1185">Reference proteome</keyword>
<accession>A0ACB9TZQ2</accession>
<sequence>MIGSDGPLSTLGCHVIFERAAIFETCCSCDQREESEGSSGVQVRGKVAVSTSKQEREQGGCPPCLPLCPHVPVIQNQCHHASEAQEQVPCPCEIPPGPGDTQVLPELPCTGDHQELQGAMAPSSPDAGHSCTGSDEGAQGPEEESAVASKAAPSTQSPLIDPLTRKASMLVELLLEKDTKKEPILQHTLLKVVGRKYTQHFPEILRRASKHMELVFGLELMEVYRSRIIYALMYKLNLSGGGLYQGSLGSLRSPEGSSPKIWYRRST</sequence>
<organism evidence="1 2">
    <name type="scientific">Ovis ammon polii x Ovis aries</name>
    <dbReference type="NCBI Taxonomy" id="2918886"/>
    <lineage>
        <taxon>Eukaryota</taxon>
        <taxon>Metazoa</taxon>
        <taxon>Chordata</taxon>
        <taxon>Craniata</taxon>
        <taxon>Vertebrata</taxon>
        <taxon>Euteleostomi</taxon>
        <taxon>Mammalia</taxon>
        <taxon>Eutheria</taxon>
        <taxon>Laurasiatheria</taxon>
        <taxon>Artiodactyla</taxon>
        <taxon>Ruminantia</taxon>
        <taxon>Pecora</taxon>
        <taxon>Bovidae</taxon>
        <taxon>Caprinae</taxon>
        <taxon>Ovis</taxon>
    </lineage>
</organism>
<proteinExistence type="predicted"/>
<comment type="caution">
    <text evidence="1">The sequence shown here is derived from an EMBL/GenBank/DDBJ whole genome shotgun (WGS) entry which is preliminary data.</text>
</comment>
<protein>
    <submittedName>
        <fullName evidence="1">Uncharacterized protein</fullName>
    </submittedName>
</protein>
<gene>
    <name evidence="1" type="ORF">MJG53_019527</name>
</gene>
<evidence type="ECO:0000313" key="1">
    <source>
        <dbReference type="EMBL" id="KAI4554228.1"/>
    </source>
</evidence>
<evidence type="ECO:0000313" key="2">
    <source>
        <dbReference type="Proteomes" id="UP001057279"/>
    </source>
</evidence>
<reference evidence="1" key="1">
    <citation type="submission" date="2022-03" db="EMBL/GenBank/DDBJ databases">
        <title>Genomic analyses of argali, domestic sheep and their hybrids provide insights into chromosomal evolution, heterosis and genetic basis of agronomic traits.</title>
        <authorList>
            <person name="Li M."/>
        </authorList>
    </citation>
    <scope>NUCLEOTIDE SEQUENCE</scope>
    <source>
        <strain evidence="1">F1 hybrid</strain>
    </source>
</reference>
<dbReference type="Proteomes" id="UP001057279">
    <property type="component" value="Chromosome X"/>
</dbReference>
<dbReference type="EMBL" id="CM043025">
    <property type="protein sequence ID" value="KAI4554228.1"/>
    <property type="molecule type" value="Genomic_DNA"/>
</dbReference>